<accession>A0ABY7G6X4</accession>
<name>A0ABY7G6X4_MYAAR</name>
<evidence type="ECO:0000313" key="2">
    <source>
        <dbReference type="Proteomes" id="UP001164746"/>
    </source>
</evidence>
<dbReference type="EMBL" id="CP111027">
    <property type="protein sequence ID" value="WAR30148.1"/>
    <property type="molecule type" value="Genomic_DNA"/>
</dbReference>
<gene>
    <name evidence="1" type="ORF">MAR_003716</name>
</gene>
<keyword evidence="2" id="KW-1185">Reference proteome</keyword>
<protein>
    <submittedName>
        <fullName evidence="1">Uncharacterized protein</fullName>
    </submittedName>
</protein>
<evidence type="ECO:0000313" key="1">
    <source>
        <dbReference type="EMBL" id="WAR30148.1"/>
    </source>
</evidence>
<proteinExistence type="predicted"/>
<organism evidence="1 2">
    <name type="scientific">Mya arenaria</name>
    <name type="common">Soft-shell clam</name>
    <dbReference type="NCBI Taxonomy" id="6604"/>
    <lineage>
        <taxon>Eukaryota</taxon>
        <taxon>Metazoa</taxon>
        <taxon>Spiralia</taxon>
        <taxon>Lophotrochozoa</taxon>
        <taxon>Mollusca</taxon>
        <taxon>Bivalvia</taxon>
        <taxon>Autobranchia</taxon>
        <taxon>Heteroconchia</taxon>
        <taxon>Euheterodonta</taxon>
        <taxon>Imparidentia</taxon>
        <taxon>Neoheterodontei</taxon>
        <taxon>Myida</taxon>
        <taxon>Myoidea</taxon>
        <taxon>Myidae</taxon>
        <taxon>Mya</taxon>
    </lineage>
</organism>
<reference evidence="1" key="1">
    <citation type="submission" date="2022-11" db="EMBL/GenBank/DDBJ databases">
        <title>Centuries of genome instability and evolution in soft-shell clam transmissible cancer (bioRxiv).</title>
        <authorList>
            <person name="Hart S.F.M."/>
            <person name="Yonemitsu M.A."/>
            <person name="Giersch R.M."/>
            <person name="Beal B.F."/>
            <person name="Arriagada G."/>
            <person name="Davis B.W."/>
            <person name="Ostrander E.A."/>
            <person name="Goff S.P."/>
            <person name="Metzger M.J."/>
        </authorList>
    </citation>
    <scope>NUCLEOTIDE SEQUENCE</scope>
    <source>
        <strain evidence="1">MELC-2E11</strain>
        <tissue evidence="1">Siphon/mantle</tissue>
    </source>
</reference>
<dbReference type="Proteomes" id="UP001164746">
    <property type="component" value="Chromosome 16"/>
</dbReference>
<sequence>MLRNAGGLSVVESKHKNVGHECIMYVVFTFESHATSQSSNPWQSSRLITYAQTLGENETTKREIRSETIWFPASKGPSFERGLFPYRGTGLFRDP</sequence>